<dbReference type="PANTHER" id="PTHR24198:SF165">
    <property type="entry name" value="ANKYRIN REPEAT-CONTAINING PROTEIN-RELATED"/>
    <property type="match status" value="1"/>
</dbReference>
<dbReference type="Proteomes" id="UP001208570">
    <property type="component" value="Unassembled WGS sequence"/>
</dbReference>
<name>A0AAD9JJC0_9ANNE</name>
<dbReference type="EMBL" id="JAODUP010000294">
    <property type="protein sequence ID" value="KAK2153515.1"/>
    <property type="molecule type" value="Genomic_DNA"/>
</dbReference>
<dbReference type="Gene3D" id="1.25.40.20">
    <property type="entry name" value="Ankyrin repeat-containing domain"/>
    <property type="match status" value="3"/>
</dbReference>
<evidence type="ECO:0000313" key="6">
    <source>
        <dbReference type="Proteomes" id="UP001208570"/>
    </source>
</evidence>
<keyword evidence="6" id="KW-1185">Reference proteome</keyword>
<dbReference type="Pfam" id="PF13857">
    <property type="entry name" value="Ank_5"/>
    <property type="match status" value="1"/>
</dbReference>
<keyword evidence="1" id="KW-0677">Repeat</keyword>
<evidence type="ECO:0008006" key="7">
    <source>
        <dbReference type="Google" id="ProtNLM"/>
    </source>
</evidence>
<dbReference type="PROSITE" id="PS50297">
    <property type="entry name" value="ANK_REP_REGION"/>
    <property type="match status" value="2"/>
</dbReference>
<feature type="repeat" description="ANK" evidence="3">
    <location>
        <begin position="355"/>
        <end position="387"/>
    </location>
</feature>
<keyword evidence="2 3" id="KW-0040">ANK repeat</keyword>
<protein>
    <recommendedName>
        <fullName evidence="7">Ankyrin repeat protein</fullName>
    </recommendedName>
</protein>
<gene>
    <name evidence="5" type="ORF">LSH36_294g02013</name>
</gene>
<evidence type="ECO:0000256" key="3">
    <source>
        <dbReference type="PROSITE-ProRule" id="PRU00023"/>
    </source>
</evidence>
<dbReference type="SMART" id="SM00248">
    <property type="entry name" value="ANK"/>
    <property type="match status" value="9"/>
</dbReference>
<dbReference type="PANTHER" id="PTHR24198">
    <property type="entry name" value="ANKYRIN REPEAT AND PROTEIN KINASE DOMAIN-CONTAINING PROTEIN"/>
    <property type="match status" value="1"/>
</dbReference>
<proteinExistence type="predicted"/>
<evidence type="ECO:0000256" key="1">
    <source>
        <dbReference type="ARBA" id="ARBA00022737"/>
    </source>
</evidence>
<dbReference type="InterPro" id="IPR036770">
    <property type="entry name" value="Ankyrin_rpt-contain_sf"/>
</dbReference>
<comment type="caution">
    <text evidence="5">The sequence shown here is derived from an EMBL/GenBank/DDBJ whole genome shotgun (WGS) entry which is preliminary data.</text>
</comment>
<accession>A0AAD9JJC0</accession>
<evidence type="ECO:0000313" key="5">
    <source>
        <dbReference type="EMBL" id="KAK2153515.1"/>
    </source>
</evidence>
<reference evidence="5" key="1">
    <citation type="journal article" date="2023" name="Mol. Biol. Evol.">
        <title>Third-Generation Sequencing Reveals the Adaptive Role of the Epigenome in Three Deep-Sea Polychaetes.</title>
        <authorList>
            <person name="Perez M."/>
            <person name="Aroh O."/>
            <person name="Sun Y."/>
            <person name="Lan Y."/>
            <person name="Juniper S.K."/>
            <person name="Young C.R."/>
            <person name="Angers B."/>
            <person name="Qian P.Y."/>
        </authorList>
    </citation>
    <scope>NUCLEOTIDE SEQUENCE</scope>
    <source>
        <strain evidence="5">P08H-3</strain>
    </source>
</reference>
<evidence type="ECO:0000256" key="4">
    <source>
        <dbReference type="SAM" id="MobiDB-lite"/>
    </source>
</evidence>
<dbReference type="SUPFAM" id="SSF48403">
    <property type="entry name" value="Ankyrin repeat"/>
    <property type="match status" value="2"/>
</dbReference>
<dbReference type="Pfam" id="PF00023">
    <property type="entry name" value="Ank"/>
    <property type="match status" value="1"/>
</dbReference>
<organism evidence="5 6">
    <name type="scientific">Paralvinella palmiformis</name>
    <dbReference type="NCBI Taxonomy" id="53620"/>
    <lineage>
        <taxon>Eukaryota</taxon>
        <taxon>Metazoa</taxon>
        <taxon>Spiralia</taxon>
        <taxon>Lophotrochozoa</taxon>
        <taxon>Annelida</taxon>
        <taxon>Polychaeta</taxon>
        <taxon>Sedentaria</taxon>
        <taxon>Canalipalpata</taxon>
        <taxon>Terebellida</taxon>
        <taxon>Terebelliformia</taxon>
        <taxon>Alvinellidae</taxon>
        <taxon>Paralvinella</taxon>
    </lineage>
</organism>
<sequence length="842" mass="94576">MELSLPIPDIGIQLENLILDGKITELRDILDSVSDDRIVKLEKEFPERDPVLLAVESDQGEIAVYLIERGFSCDRFYNYPGQSCNHWCSETHRSQRCPSQYDVMEVARNKNLDRVVGAIELVQKRSAKPGQGHKDATDGEPEEMVESQGKILEGLILEGRYLDVRDLLDTAKLDTVWEIEADFPDRDPVILAVENKHEDMAMYLIEKGFGFNRRYMYPNQRCDQWCYKEHQDGKCPCEYDVLELAEDKRLPRVVGLIQEIQKGLRKPGDGLASDRNDDVKVKSAKIDSGREQKDVLLSERTPNAKPVKDKIRSALIFTDALKNGNTKLHVMALQSSDGVHACVNEGINVNTQNFDGDTALHLVVKQGNLEAAKALCSNGADLTLRNKLSQTPVDISEGHLKALLQSYKRGLVSAILKGDHSAMQRISRLWPNPDAVVKPGKTALQLALEQSEKGQGHQACYNLLNDSRQSMRLVHAVLSQDITKLNRILQGSGWNINVRYKDRRGETALSCAIEQRNTELVQLLLETGKCKVDIRVREHSWTDQTVPLKFKSLDKDCPEEIWRLLEQNSDLTQLTDRDGSGQTSLLRAISNGKESSFIQMMIRTASGHNITQRNMEGLHARELAIKLRRTDVVDIIDQYLFEHPKYFLVNLAVSFYGKRHLDTVDAAGQSLIAVARTKATDADIRALTHCDVIENNGVKLFQAAAQGDVRRATRYNTANYQDHNGYTALTRAIVFNQVKVAEALVTIRPVLCSMPDNHGRHPLHYAYALPEEQGKAFIGLLLERFGSNTEHIPDKDGYLPADYQILRQNNEVLLMLHNARTLNAYGEQGPPLASLPAGATEL</sequence>
<dbReference type="AlphaFoldDB" id="A0AAD9JJC0"/>
<dbReference type="PROSITE" id="PS50088">
    <property type="entry name" value="ANK_REPEAT"/>
    <property type="match status" value="2"/>
</dbReference>
<feature type="region of interest" description="Disordered" evidence="4">
    <location>
        <begin position="126"/>
        <end position="145"/>
    </location>
</feature>
<evidence type="ECO:0000256" key="2">
    <source>
        <dbReference type="ARBA" id="ARBA00023043"/>
    </source>
</evidence>
<dbReference type="InterPro" id="IPR002110">
    <property type="entry name" value="Ankyrin_rpt"/>
</dbReference>
<feature type="repeat" description="ANK" evidence="3">
    <location>
        <begin position="504"/>
        <end position="528"/>
    </location>
</feature>